<feature type="non-terminal residue" evidence="1">
    <location>
        <position position="108"/>
    </location>
</feature>
<keyword evidence="2" id="KW-1185">Reference proteome</keyword>
<dbReference type="Proteomes" id="UP000298517">
    <property type="component" value="Unassembled WGS sequence"/>
</dbReference>
<proteinExistence type="predicted"/>
<accession>A0A4Y8ALH0</accession>
<evidence type="ECO:0000313" key="1">
    <source>
        <dbReference type="EMBL" id="TEW70304.1"/>
    </source>
</evidence>
<organism evidence="1 2">
    <name type="scientific">Gramella jeungdoensis</name>
    <dbReference type="NCBI Taxonomy" id="708091"/>
    <lineage>
        <taxon>Bacteria</taxon>
        <taxon>Pseudomonadati</taxon>
        <taxon>Bacteroidota</taxon>
        <taxon>Flavobacteriia</taxon>
        <taxon>Flavobacteriales</taxon>
        <taxon>Flavobacteriaceae</taxon>
        <taxon>Christiangramia</taxon>
    </lineage>
</organism>
<protein>
    <submittedName>
        <fullName evidence="1">Asparagine synthetase B</fullName>
    </submittedName>
</protein>
<gene>
    <name evidence="1" type="ORF">E2488_15840</name>
</gene>
<name>A0A4Y8ALH0_9FLAO</name>
<dbReference type="EMBL" id="SNQI01000055">
    <property type="protein sequence ID" value="TEW70304.1"/>
    <property type="molecule type" value="Genomic_DNA"/>
</dbReference>
<evidence type="ECO:0000313" key="2">
    <source>
        <dbReference type="Proteomes" id="UP000298517"/>
    </source>
</evidence>
<sequence length="108" mass="12164">FILIPMDDVTQTNHLKAYGITFWSLERGNTAKWLLNYEGGSFLLEDNEATRNECKIRGVTFQLISDTQAASILQKISSPSKNMEAVILEIAPKIAVYSPKDKMPWDDA</sequence>
<comment type="caution">
    <text evidence="1">The sequence shown here is derived from an EMBL/GenBank/DDBJ whole genome shotgun (WGS) entry which is preliminary data.</text>
</comment>
<dbReference type="AlphaFoldDB" id="A0A4Y8ALH0"/>
<feature type="non-terminal residue" evidence="1">
    <location>
        <position position="1"/>
    </location>
</feature>
<reference evidence="1 2" key="1">
    <citation type="journal article" date="2011" name="J. Microbiol.">
        <title>Gramella jeungdoensis sp. nov., isolated from a solar saltern in Korea.</title>
        <authorList>
            <person name="Joung Y."/>
            <person name="Kim H."/>
            <person name="Jang T."/>
            <person name="Ahn T.S."/>
            <person name="Joh K."/>
        </authorList>
    </citation>
    <scope>NUCLEOTIDE SEQUENCE [LARGE SCALE GENOMIC DNA]</scope>
    <source>
        <strain evidence="1 2">KCTC 23123</strain>
    </source>
</reference>